<sequence length="719" mass="80228">MLDKGAPIICLQFRNDRFTLIIGWLMLPSLLLMPRELPGQVAVEVGVAEAAVQPPETSPHKIPGFSISVDEKKLNLLDDFERYVRHQMWEKALTTIKDLSASQSSSALLPTQDGFLIDANQRIFRALTSLPPEGREAYRLFYDGKARKEFAELSGKHPLYSADAEKRATEIYYQYFLTSIGDEVADLLGNQAFERGEFLQAAEYWRSILEHHPDTSLPELDLNVKHALALIRGARTERAAAAIEVIAQQFPGQKVTLGGNALDPVPYLRSLLPQQNVSSVASSKSNDPKSVAQSFQLPESDSQPHWQLHFLDQSVEQALQNSQSDYYGRSKSYATYVPPIAVDQQHAYINYYGVCFGLDLKSGKLLWRNAKFKDLGNHFNNYSFHQSSHLNQYHIAVSGDYVLATLIPQKEMNRYRACYRLVAYQKKTGKQVWQTSVNNEGYICEPLVVGEQIYTISHQQNSKQLNLSCLSLKTGKKEWGMPLGSVVAGSSTNGMEDMPSPVLKLNGESLLVLTNNGALFDISLSGRSINWVFRYPYPVNQTTSNNYYAAANEEVQLHSRGQMYCDHNLLYFKEEGASEVYALDLAAKKVIWKRPIKVAAQLVGIDDQNVYLLSRELEALSRETSRLNWAVSLPIAAGGLSAVIDPQHAWIFTSRGVFEISKSNGDILDIYRGHDLSSLGGAISLNQGLMLCISNQAVTAYPSLPTGKQKSKETPTSEP</sequence>
<evidence type="ECO:0000259" key="1">
    <source>
        <dbReference type="Pfam" id="PF13360"/>
    </source>
</evidence>
<feature type="domain" description="Pyrrolo-quinoline quinone repeat" evidence="1">
    <location>
        <begin position="358"/>
        <end position="630"/>
    </location>
</feature>
<dbReference type="PANTHER" id="PTHR34512">
    <property type="entry name" value="CELL SURFACE PROTEIN"/>
    <property type="match status" value="1"/>
</dbReference>
<dbReference type="InterPro" id="IPR011047">
    <property type="entry name" value="Quinoprotein_ADH-like_sf"/>
</dbReference>
<dbReference type="Gene3D" id="2.130.10.10">
    <property type="entry name" value="YVTN repeat-like/Quinoprotein amine dehydrogenase"/>
    <property type="match status" value="1"/>
</dbReference>
<dbReference type="RefSeq" id="WP_145040932.1">
    <property type="nucleotide sequence ID" value="NZ_CP036347.1"/>
</dbReference>
<organism evidence="2 3">
    <name type="scientific">Gimesia chilikensis</name>
    <dbReference type="NCBI Taxonomy" id="2605989"/>
    <lineage>
        <taxon>Bacteria</taxon>
        <taxon>Pseudomonadati</taxon>
        <taxon>Planctomycetota</taxon>
        <taxon>Planctomycetia</taxon>
        <taxon>Planctomycetales</taxon>
        <taxon>Planctomycetaceae</taxon>
        <taxon>Gimesia</taxon>
    </lineage>
</organism>
<dbReference type="SUPFAM" id="SSF50998">
    <property type="entry name" value="Quinoprotein alcohol dehydrogenase-like"/>
    <property type="match status" value="1"/>
</dbReference>
<protein>
    <submittedName>
        <fullName evidence="2">Outer membrane biogenesis protein BamB</fullName>
    </submittedName>
</protein>
<dbReference type="PANTHER" id="PTHR34512:SF30">
    <property type="entry name" value="OUTER MEMBRANE PROTEIN ASSEMBLY FACTOR BAMB"/>
    <property type="match status" value="1"/>
</dbReference>
<evidence type="ECO:0000313" key="3">
    <source>
        <dbReference type="Proteomes" id="UP000320722"/>
    </source>
</evidence>
<name>A0A517WDB4_9PLAN</name>
<dbReference type="InterPro" id="IPR011990">
    <property type="entry name" value="TPR-like_helical_dom_sf"/>
</dbReference>
<gene>
    <name evidence="2" type="ORF">V6x_29640</name>
</gene>
<accession>A0A517WDB4</accession>
<dbReference type="EMBL" id="CP036347">
    <property type="protein sequence ID" value="QDU03252.1"/>
    <property type="molecule type" value="Genomic_DNA"/>
</dbReference>
<dbReference type="Proteomes" id="UP000320722">
    <property type="component" value="Chromosome"/>
</dbReference>
<dbReference type="InterPro" id="IPR015943">
    <property type="entry name" value="WD40/YVTN_repeat-like_dom_sf"/>
</dbReference>
<dbReference type="InterPro" id="IPR002372">
    <property type="entry name" value="PQQ_rpt_dom"/>
</dbReference>
<evidence type="ECO:0000313" key="2">
    <source>
        <dbReference type="EMBL" id="QDU03252.1"/>
    </source>
</evidence>
<reference evidence="2 3" key="1">
    <citation type="submission" date="2019-02" db="EMBL/GenBank/DDBJ databases">
        <title>Deep-cultivation of Planctomycetes and their phenomic and genomic characterization uncovers novel biology.</title>
        <authorList>
            <person name="Wiegand S."/>
            <person name="Jogler M."/>
            <person name="Boedeker C."/>
            <person name="Pinto D."/>
            <person name="Vollmers J."/>
            <person name="Rivas-Marin E."/>
            <person name="Kohn T."/>
            <person name="Peeters S.H."/>
            <person name="Heuer A."/>
            <person name="Rast P."/>
            <person name="Oberbeckmann S."/>
            <person name="Bunk B."/>
            <person name="Jeske O."/>
            <person name="Meyerdierks A."/>
            <person name="Storesund J.E."/>
            <person name="Kallscheuer N."/>
            <person name="Luecker S."/>
            <person name="Lage O.M."/>
            <person name="Pohl T."/>
            <person name="Merkel B.J."/>
            <person name="Hornburger P."/>
            <person name="Mueller R.-W."/>
            <person name="Bruemmer F."/>
            <person name="Labrenz M."/>
            <person name="Spormann A.M."/>
            <person name="Op den Camp H."/>
            <person name="Overmann J."/>
            <person name="Amann R."/>
            <person name="Jetten M.S.M."/>
            <person name="Mascher T."/>
            <person name="Medema M.H."/>
            <person name="Devos D.P."/>
            <person name="Kaster A.-K."/>
            <person name="Ovreas L."/>
            <person name="Rohde M."/>
            <person name="Galperin M.Y."/>
            <person name="Jogler C."/>
        </authorList>
    </citation>
    <scope>NUCLEOTIDE SEQUENCE [LARGE SCALE GENOMIC DNA]</scope>
    <source>
        <strain evidence="2 3">V6</strain>
    </source>
</reference>
<dbReference type="AlphaFoldDB" id="A0A517WDB4"/>
<dbReference type="Pfam" id="PF13360">
    <property type="entry name" value="PQQ_2"/>
    <property type="match status" value="1"/>
</dbReference>
<proteinExistence type="predicted"/>
<dbReference type="Gene3D" id="1.25.40.10">
    <property type="entry name" value="Tetratricopeptide repeat domain"/>
    <property type="match status" value="1"/>
</dbReference>